<organism evidence="1 2">
    <name type="scientific">Haloarcula sebkhae</name>
    <dbReference type="NCBI Taxonomy" id="932660"/>
    <lineage>
        <taxon>Archaea</taxon>
        <taxon>Methanobacteriati</taxon>
        <taxon>Methanobacteriota</taxon>
        <taxon>Stenosarchaea group</taxon>
        <taxon>Halobacteria</taxon>
        <taxon>Halobacteriales</taxon>
        <taxon>Haloarculaceae</taxon>
        <taxon>Haloarcula</taxon>
    </lineage>
</organism>
<dbReference type="EMBL" id="JBHMAK010000002">
    <property type="protein sequence ID" value="MFB9811045.1"/>
    <property type="molecule type" value="Genomic_DNA"/>
</dbReference>
<reference evidence="1" key="1">
    <citation type="submission" date="2024-09" db="EMBL/GenBank/DDBJ databases">
        <authorList>
            <person name="Sun Q."/>
            <person name="Mori K."/>
        </authorList>
    </citation>
    <scope>NUCLEOTIDE SEQUENCE</scope>
    <source>
        <strain evidence="1">JCM 19018</strain>
    </source>
</reference>
<dbReference type="Proteomes" id="UP001589559">
    <property type="component" value="Unassembled WGS sequence"/>
</dbReference>
<evidence type="ECO:0000313" key="2">
    <source>
        <dbReference type="Proteomes" id="UP001589559"/>
    </source>
</evidence>
<comment type="caution">
    <text evidence="1">The sequence shown here is derived from an EMBL/GenBank/DDBJ whole genome shotgun (WGS) entry which is preliminary data.</text>
</comment>
<sequence>MGDLGFRGILQSASVVGTGMIFSKGISLLAETIVARELSTAGFGAAIFAYTILVTAGSIAVIGIPQGFTYYLSIFDERGDNDAAFGTLVSGVAILVVIISIATFTLYTIPFAVVEAVGISRNQWRWVRLLGPLLVAYPVTQVSFGIMRGYDKSLPKVLSDDIVNKIFACAALSVAVLQNAGELAFLSFYLGQYLLSSLFASGYVLYLLRVKFQQITLRANFGTEGLQLVSYSWPLALKNGTRQILGSTDILLVGALLASSSAVGYYRVGYVISQVGMIPLLALTYLYTPRVARKHDNNKKIEMRNLYRQATKWSTLLTLPLLATVLYFPNDIIRILFGSEYTPGSVVLAILAFDVVLRSGMGTAASTLQAINRTKVDFVTTATTTIINLGLSYLLTLQYGIVGAAIGTLMSIFLMNSIQVLLVYRFASIQPFSKEYVLFLTLSLALTLPVFTVATTIFGGLRLTPLQVPVSLPAFGFGFVAFEILLAWFSGLISSDEKESISEFGRRYLSGSN</sequence>
<gene>
    <name evidence="1" type="ORF">ACFFN7_06630</name>
</gene>
<keyword evidence="2" id="KW-1185">Reference proteome</keyword>
<evidence type="ECO:0000313" key="1">
    <source>
        <dbReference type="EMBL" id="MFB9811045.1"/>
    </source>
</evidence>
<protein>
    <submittedName>
        <fullName evidence="1">Flippase</fullName>
    </submittedName>
</protein>
<proteinExistence type="predicted"/>
<name>A0ACC6VIT5_9EURY</name>
<accession>A0ACC6VIT5</accession>